<dbReference type="Proteomes" id="UP000694888">
    <property type="component" value="Unplaced"/>
</dbReference>
<feature type="transmembrane region" description="Helical" evidence="1">
    <location>
        <begin position="77"/>
        <end position="103"/>
    </location>
</feature>
<evidence type="ECO:0000313" key="3">
    <source>
        <dbReference type="RefSeq" id="XP_012941852.1"/>
    </source>
</evidence>
<feature type="transmembrane region" description="Helical" evidence="1">
    <location>
        <begin position="245"/>
        <end position="264"/>
    </location>
</feature>
<reference evidence="3" key="1">
    <citation type="submission" date="2025-08" db="UniProtKB">
        <authorList>
            <consortium name="RefSeq"/>
        </authorList>
    </citation>
    <scope>IDENTIFICATION</scope>
</reference>
<keyword evidence="2" id="KW-1185">Reference proteome</keyword>
<feature type="transmembrane region" description="Helical" evidence="1">
    <location>
        <begin position="201"/>
        <end position="224"/>
    </location>
</feature>
<dbReference type="Gene3D" id="1.20.1070.10">
    <property type="entry name" value="Rhodopsin 7-helix transmembrane proteins"/>
    <property type="match status" value="1"/>
</dbReference>
<keyword evidence="1" id="KW-0472">Membrane</keyword>
<organism evidence="2 3">
    <name type="scientific">Aplysia californica</name>
    <name type="common">California sea hare</name>
    <dbReference type="NCBI Taxonomy" id="6500"/>
    <lineage>
        <taxon>Eukaryota</taxon>
        <taxon>Metazoa</taxon>
        <taxon>Spiralia</taxon>
        <taxon>Lophotrochozoa</taxon>
        <taxon>Mollusca</taxon>
        <taxon>Gastropoda</taxon>
        <taxon>Heterobranchia</taxon>
        <taxon>Euthyneura</taxon>
        <taxon>Tectipleura</taxon>
        <taxon>Aplysiida</taxon>
        <taxon>Aplysioidea</taxon>
        <taxon>Aplysiidae</taxon>
        <taxon>Aplysia</taxon>
    </lineage>
</organism>
<name>A0ABM1A6N0_APLCA</name>
<proteinExistence type="predicted"/>
<feature type="transmembrane region" description="Helical" evidence="1">
    <location>
        <begin position="284"/>
        <end position="308"/>
    </location>
</feature>
<keyword evidence="1" id="KW-1133">Transmembrane helix</keyword>
<feature type="transmembrane region" description="Helical" evidence="1">
    <location>
        <begin position="123"/>
        <end position="145"/>
    </location>
</feature>
<protein>
    <submittedName>
        <fullName evidence="3">Uncharacterized protein LOC101863766</fullName>
    </submittedName>
</protein>
<keyword evidence="1" id="KW-0812">Transmembrane</keyword>
<feature type="transmembrane region" description="Helical" evidence="1">
    <location>
        <begin position="157"/>
        <end position="181"/>
    </location>
</feature>
<accession>A0ABM1A6N0</accession>
<dbReference type="GeneID" id="101863766"/>
<gene>
    <name evidence="3" type="primary">LOC101863766</name>
</gene>
<dbReference type="RefSeq" id="XP_012941852.1">
    <property type="nucleotide sequence ID" value="XM_013086398.2"/>
</dbReference>
<evidence type="ECO:0000313" key="2">
    <source>
        <dbReference type="Proteomes" id="UP000694888"/>
    </source>
</evidence>
<sequence length="339" mass="38035">MNIFISFFIDQLRGAAVMSNSTNSSNIIKLTIDLKALDTAQNSFYGIFIVLGVPINLWFLVALLRSPEFQARLRNKLVSSLLVAQLLETGVIMSVYLIVKFVFRSRSFTPEMCSVMSLSRNLTIIQDFIANWTVVLIVAVFLAQVNDFDLSHRLTPLALRIVGIGLPAIPWFVSLLLIPIITKVEAIPKFFCVLAKKQSMVIFKSLDCIVPILAATVLLAVAAFQKRRRYAAGSGVMKSELIGRGPQIDSVIPYVVIVSTAIVFDSPNMTRFFGYPFENWNSRIIFVYVSHLLVNARSVVMPAILLLLPDVRERIKTWRPWYRPAQGIDLTVGYTTEQA</sequence>
<evidence type="ECO:0000256" key="1">
    <source>
        <dbReference type="SAM" id="Phobius"/>
    </source>
</evidence>
<feature type="transmembrane region" description="Helical" evidence="1">
    <location>
        <begin position="44"/>
        <end position="65"/>
    </location>
</feature>